<protein>
    <recommendedName>
        <fullName evidence="3">Secreted protein</fullName>
    </recommendedName>
</protein>
<sequence>LLDDHVLVGLQFFLMPPVSAKAFAFSMFLLVTSCSVQQIAATVSSDSRVVFPPGRRFTRSLIAYFPARQRGETCSLCVMT</sequence>
<reference evidence="1 2" key="1">
    <citation type="submission" date="2021-06" db="EMBL/GenBank/DDBJ databases">
        <authorList>
            <person name="Palmer J.M."/>
        </authorList>
    </citation>
    <scope>NUCLEOTIDE SEQUENCE [LARGE SCALE GENOMIC DNA]</scope>
    <source>
        <strain evidence="1 2">XC_2019</strain>
        <tissue evidence="1">Muscle</tissue>
    </source>
</reference>
<evidence type="ECO:0000313" key="1">
    <source>
        <dbReference type="EMBL" id="MEQ2212179.1"/>
    </source>
</evidence>
<gene>
    <name evidence="1" type="ORF">XENOCAPTIV_026743</name>
</gene>
<comment type="caution">
    <text evidence="1">The sequence shown here is derived from an EMBL/GenBank/DDBJ whole genome shotgun (WGS) entry which is preliminary data.</text>
</comment>
<dbReference type="Proteomes" id="UP001434883">
    <property type="component" value="Unassembled WGS sequence"/>
</dbReference>
<feature type="non-terminal residue" evidence="1">
    <location>
        <position position="1"/>
    </location>
</feature>
<evidence type="ECO:0000313" key="2">
    <source>
        <dbReference type="Proteomes" id="UP001434883"/>
    </source>
</evidence>
<keyword evidence="2" id="KW-1185">Reference proteome</keyword>
<dbReference type="EMBL" id="JAHRIN010059489">
    <property type="protein sequence ID" value="MEQ2212179.1"/>
    <property type="molecule type" value="Genomic_DNA"/>
</dbReference>
<proteinExistence type="predicted"/>
<organism evidence="1 2">
    <name type="scientific">Xenoophorus captivus</name>
    <dbReference type="NCBI Taxonomy" id="1517983"/>
    <lineage>
        <taxon>Eukaryota</taxon>
        <taxon>Metazoa</taxon>
        <taxon>Chordata</taxon>
        <taxon>Craniata</taxon>
        <taxon>Vertebrata</taxon>
        <taxon>Euteleostomi</taxon>
        <taxon>Actinopterygii</taxon>
        <taxon>Neopterygii</taxon>
        <taxon>Teleostei</taxon>
        <taxon>Neoteleostei</taxon>
        <taxon>Acanthomorphata</taxon>
        <taxon>Ovalentaria</taxon>
        <taxon>Atherinomorphae</taxon>
        <taxon>Cyprinodontiformes</taxon>
        <taxon>Goodeidae</taxon>
        <taxon>Xenoophorus</taxon>
    </lineage>
</organism>
<name>A0ABV0RV83_9TELE</name>
<accession>A0ABV0RV83</accession>
<evidence type="ECO:0008006" key="3">
    <source>
        <dbReference type="Google" id="ProtNLM"/>
    </source>
</evidence>